<proteinExistence type="predicted"/>
<dbReference type="SUPFAM" id="SSF52540">
    <property type="entry name" value="P-loop containing nucleoside triphosphate hydrolases"/>
    <property type="match status" value="1"/>
</dbReference>
<feature type="compositionally biased region" description="Polar residues" evidence="1">
    <location>
        <begin position="360"/>
        <end position="370"/>
    </location>
</feature>
<organism evidence="2">
    <name type="scientific">Bifidobacterium longum</name>
    <dbReference type="NCBI Taxonomy" id="216816"/>
    <lineage>
        <taxon>Bacteria</taxon>
        <taxon>Bacillati</taxon>
        <taxon>Actinomycetota</taxon>
        <taxon>Actinomycetes</taxon>
        <taxon>Bifidobacteriales</taxon>
        <taxon>Bifidobacteriaceae</taxon>
        <taxon>Bifidobacterium</taxon>
    </lineage>
</organism>
<reference evidence="2" key="1">
    <citation type="submission" date="2019-11" db="EMBL/GenBank/DDBJ databases">
        <authorList>
            <person name="Feng L."/>
        </authorList>
    </citation>
    <scope>NUCLEOTIDE SEQUENCE</scope>
    <source>
        <strain evidence="2">BlongumLFYP82</strain>
    </source>
</reference>
<dbReference type="InterPro" id="IPR027417">
    <property type="entry name" value="P-loop_NTPase"/>
</dbReference>
<sequence>MSVMTKRRPMPSMESMRADRDADELVRHISELEGWGVKLEKGRNDYHGLRSIADFHTKRLQQVDYLYAGLGAILFSGPNDVGKSSVVEQLAARVLLGTTQGVWAGQPYGVLFIMSEEDPGMVKQAMQAHGVSLNVMRQRLFTYVTNDNENVSSSDYDTVNLPADVPMLQRLCEQNDIRMVVFDALADCMPGVNLYALDDVNKVFKPLNKWGAEADILIVGVHHNNKSLDGSAKQAVGGSAAFTNKPRIVVSLDQAKDGTRIMQLVKVKGRSDKPSYTYEFETRYVDTDDGDHKPVGIVTRITPTDKTVDDVRSEKNAAQAEAMKPEHASSNEVIDWVVEYLSEHESASFKQLAEAAKSEGYTTKQLSNARQRAKSPWIVSVPDDKHKGRGQQRVWRLSESNPSK</sequence>
<dbReference type="AlphaFoldDB" id="A0A6N2URL2"/>
<accession>A0A6N2URL2</accession>
<feature type="region of interest" description="Disordered" evidence="1">
    <location>
        <begin position="358"/>
        <end position="404"/>
    </location>
</feature>
<evidence type="ECO:0000313" key="2">
    <source>
        <dbReference type="EMBL" id="VYT19422.1"/>
    </source>
</evidence>
<dbReference type="EMBL" id="CACRSV010000037">
    <property type="protein sequence ID" value="VYT19422.1"/>
    <property type="molecule type" value="Genomic_DNA"/>
</dbReference>
<protein>
    <submittedName>
        <fullName evidence="2">Uncharacterized protein</fullName>
    </submittedName>
</protein>
<dbReference type="Pfam" id="PF13481">
    <property type="entry name" value="AAA_25"/>
    <property type="match status" value="1"/>
</dbReference>
<gene>
    <name evidence="2" type="ORF">BLLFYP82_02032</name>
</gene>
<name>A0A6N2URL2_BIFLN</name>
<evidence type="ECO:0000256" key="1">
    <source>
        <dbReference type="SAM" id="MobiDB-lite"/>
    </source>
</evidence>
<dbReference type="Gene3D" id="3.40.50.300">
    <property type="entry name" value="P-loop containing nucleotide triphosphate hydrolases"/>
    <property type="match status" value="1"/>
</dbReference>